<proteinExistence type="predicted"/>
<keyword evidence="2" id="KW-1185">Reference proteome</keyword>
<gene>
    <name evidence="1" type="ORF">Cgig2_004582</name>
</gene>
<accession>A0A9Q1JXJ3</accession>
<dbReference type="AlphaFoldDB" id="A0A9Q1JXJ3"/>
<comment type="caution">
    <text evidence="1">The sequence shown here is derived from an EMBL/GenBank/DDBJ whole genome shotgun (WGS) entry which is preliminary data.</text>
</comment>
<dbReference type="OrthoDB" id="4955136at2759"/>
<reference evidence="1" key="1">
    <citation type="submission" date="2022-04" db="EMBL/GenBank/DDBJ databases">
        <title>Carnegiea gigantea Genome sequencing and assembly v2.</title>
        <authorList>
            <person name="Copetti D."/>
            <person name="Sanderson M.J."/>
            <person name="Burquez A."/>
            <person name="Wojciechowski M.F."/>
        </authorList>
    </citation>
    <scope>NUCLEOTIDE SEQUENCE</scope>
    <source>
        <strain evidence="1">SGP5-SGP5p</strain>
        <tissue evidence="1">Aerial part</tissue>
    </source>
</reference>
<dbReference type="EMBL" id="JAKOGI010000574">
    <property type="protein sequence ID" value="KAJ8432908.1"/>
    <property type="molecule type" value="Genomic_DNA"/>
</dbReference>
<dbReference type="Proteomes" id="UP001153076">
    <property type="component" value="Unassembled WGS sequence"/>
</dbReference>
<protein>
    <submittedName>
        <fullName evidence="1">Uncharacterized protein</fullName>
    </submittedName>
</protein>
<organism evidence="1 2">
    <name type="scientific">Carnegiea gigantea</name>
    <dbReference type="NCBI Taxonomy" id="171969"/>
    <lineage>
        <taxon>Eukaryota</taxon>
        <taxon>Viridiplantae</taxon>
        <taxon>Streptophyta</taxon>
        <taxon>Embryophyta</taxon>
        <taxon>Tracheophyta</taxon>
        <taxon>Spermatophyta</taxon>
        <taxon>Magnoliopsida</taxon>
        <taxon>eudicotyledons</taxon>
        <taxon>Gunneridae</taxon>
        <taxon>Pentapetalae</taxon>
        <taxon>Caryophyllales</taxon>
        <taxon>Cactineae</taxon>
        <taxon>Cactaceae</taxon>
        <taxon>Cactoideae</taxon>
        <taxon>Echinocereeae</taxon>
        <taxon>Carnegiea</taxon>
    </lineage>
</organism>
<evidence type="ECO:0000313" key="2">
    <source>
        <dbReference type="Proteomes" id="UP001153076"/>
    </source>
</evidence>
<evidence type="ECO:0000313" key="1">
    <source>
        <dbReference type="EMBL" id="KAJ8432908.1"/>
    </source>
</evidence>
<sequence length="271" mass="31475">MKGFKEVLGGGREGYKQARKRKEHGGMIKEFFKWSYNETLVVCDVIIQCIVKNGHGQCIKWREIEKEVTHRIGHHENLSSKSFEIKVSTLLEENWEHIYGDAYATGKNIYVPTLEPPIINIEEHENDHQAENHMEERLGEEGNLHMYNLQGNSYFQSVLVYEDNFYKYFVKCVSNGNDDQTKKAIKGSAMWGAQIKHMVASCKIMSQGGSTRMSKQQSSMSTITTTMKIVNRMCYDTHVLEDSIKQEIFLNMDDDGCRLKWLQYLHRMKDN</sequence>
<name>A0A9Q1JXJ3_9CARY</name>